<dbReference type="SUPFAM" id="SSF55729">
    <property type="entry name" value="Acyl-CoA N-acyltransferases (Nat)"/>
    <property type="match status" value="1"/>
</dbReference>
<dbReference type="AlphaFoldDB" id="A0AAN9Y5N9"/>
<gene>
    <name evidence="1" type="ORF">V9T40_002511</name>
</gene>
<reference evidence="1 2" key="1">
    <citation type="submission" date="2024-03" db="EMBL/GenBank/DDBJ databases">
        <title>Adaptation during the transition from Ophiocordyceps entomopathogen to insect associate is accompanied by gene loss and intensified selection.</title>
        <authorList>
            <person name="Ward C.M."/>
            <person name="Onetto C.A."/>
            <person name="Borneman A.R."/>
        </authorList>
    </citation>
    <scope>NUCLEOTIDE SEQUENCE [LARGE SCALE GENOMIC DNA]</scope>
    <source>
        <strain evidence="1">AWRI1</strain>
        <tissue evidence="1">Single Adult Female</tissue>
    </source>
</reference>
<protein>
    <recommendedName>
        <fullName evidence="3">N-acetyltransferase domain-containing protein</fullName>
    </recommendedName>
</protein>
<organism evidence="1 2">
    <name type="scientific">Parthenolecanium corni</name>
    <dbReference type="NCBI Taxonomy" id="536013"/>
    <lineage>
        <taxon>Eukaryota</taxon>
        <taxon>Metazoa</taxon>
        <taxon>Ecdysozoa</taxon>
        <taxon>Arthropoda</taxon>
        <taxon>Hexapoda</taxon>
        <taxon>Insecta</taxon>
        <taxon>Pterygota</taxon>
        <taxon>Neoptera</taxon>
        <taxon>Paraneoptera</taxon>
        <taxon>Hemiptera</taxon>
        <taxon>Sternorrhyncha</taxon>
        <taxon>Coccoidea</taxon>
        <taxon>Coccidae</taxon>
        <taxon>Parthenolecanium</taxon>
    </lineage>
</organism>
<sequence length="249" mass="28837">MQIGEHFSFKWERPSTIPFPHVWHRFQAKSSTGKSFSFRVEDLTPDRQDEAWKFFVDHYLVDEPIAKTLGVPEDEAAVASVEYSGRELMKQNVSLIAVLDEPGPNPKLIAVHIKAVISKGEELPQPPKKINSLVDRYNLITMYFREGIDVCQELDCDIYYDDFGLCVHKDYRRLGVADNMFEASRLYAMEFKIRGKVLTIVNEDLRRLPEKYGFRLYKEIAIKDMRDKDGNAVSPDDTNSIHFGLCQFY</sequence>
<keyword evidence="2" id="KW-1185">Reference proteome</keyword>
<dbReference type="Gene3D" id="3.40.630.30">
    <property type="match status" value="1"/>
</dbReference>
<evidence type="ECO:0008006" key="3">
    <source>
        <dbReference type="Google" id="ProtNLM"/>
    </source>
</evidence>
<dbReference type="EMBL" id="JBBCAQ010000022">
    <property type="protein sequence ID" value="KAK7590898.1"/>
    <property type="molecule type" value="Genomic_DNA"/>
</dbReference>
<comment type="caution">
    <text evidence="1">The sequence shown here is derived from an EMBL/GenBank/DDBJ whole genome shotgun (WGS) entry which is preliminary data.</text>
</comment>
<dbReference type="Proteomes" id="UP001367676">
    <property type="component" value="Unassembled WGS sequence"/>
</dbReference>
<evidence type="ECO:0000313" key="2">
    <source>
        <dbReference type="Proteomes" id="UP001367676"/>
    </source>
</evidence>
<dbReference type="InterPro" id="IPR016181">
    <property type="entry name" value="Acyl_CoA_acyltransferase"/>
</dbReference>
<proteinExistence type="predicted"/>
<evidence type="ECO:0000313" key="1">
    <source>
        <dbReference type="EMBL" id="KAK7590898.1"/>
    </source>
</evidence>
<name>A0AAN9Y5N9_9HEMI</name>
<accession>A0AAN9Y5N9</accession>